<dbReference type="PRINTS" id="PR00079">
    <property type="entry name" value="G6PDHDRGNASE"/>
</dbReference>
<keyword evidence="3 7" id="KW-0313">Glucose metabolism</keyword>
<feature type="binding site" evidence="7">
    <location>
        <position position="185"/>
    </location>
    <ligand>
        <name>substrate</name>
    </ligand>
</feature>
<dbReference type="InterPro" id="IPR022674">
    <property type="entry name" value="G6P_DH_NAD-bd"/>
</dbReference>
<dbReference type="Gene3D" id="3.40.50.720">
    <property type="entry name" value="NAD(P)-binding Rossmann-like Domain"/>
    <property type="match status" value="1"/>
</dbReference>
<comment type="function">
    <text evidence="7">Catalyzes the oxidation of glucose 6-phosphate to 6-phosphogluconolactone.</text>
</comment>
<keyword evidence="6 7" id="KW-0119">Carbohydrate metabolism</keyword>
<feature type="binding site" evidence="7">
    <location>
        <position position="347"/>
    </location>
    <ligand>
        <name>substrate</name>
    </ligand>
</feature>
<evidence type="ECO:0000259" key="9">
    <source>
        <dbReference type="Pfam" id="PF02781"/>
    </source>
</evidence>
<feature type="binding site" evidence="7">
    <location>
        <position position="189"/>
    </location>
    <ligand>
        <name>substrate</name>
    </ligand>
</feature>
<comment type="caution">
    <text evidence="7">Lacks conserved residue(s) required for the propagation of feature annotation.</text>
</comment>
<dbReference type="InterPro" id="IPR001282">
    <property type="entry name" value="G6P_DH"/>
</dbReference>
<evidence type="ECO:0000256" key="3">
    <source>
        <dbReference type="ARBA" id="ARBA00022526"/>
    </source>
</evidence>
<comment type="pathway">
    <text evidence="1 7">Carbohydrate degradation; pentose phosphate pathway; D-ribulose 5-phosphate from D-glucose 6-phosphate (oxidative stage): step 1/3.</text>
</comment>
<dbReference type="PIRSF" id="PIRSF000110">
    <property type="entry name" value="G6PD"/>
    <property type="match status" value="1"/>
</dbReference>
<dbReference type="HAMAP" id="MF_00966">
    <property type="entry name" value="G6PD"/>
    <property type="match status" value="1"/>
</dbReference>
<feature type="binding site" evidence="7">
    <location>
        <begin position="13"/>
        <end position="20"/>
    </location>
    <ligand>
        <name>NADP(+)</name>
        <dbReference type="ChEBI" id="CHEBI:58349"/>
    </ligand>
</feature>
<dbReference type="Proteomes" id="UP001157733">
    <property type="component" value="Chromosome"/>
</dbReference>
<dbReference type="Gene3D" id="3.30.360.10">
    <property type="entry name" value="Dihydrodipicolinate Reductase, domain 2"/>
    <property type="match status" value="1"/>
</dbReference>
<reference evidence="10 11" key="1">
    <citation type="submission" date="2022-09" db="EMBL/GenBank/DDBJ databases">
        <authorList>
            <person name="Kop L."/>
        </authorList>
    </citation>
    <scope>NUCLEOTIDE SEQUENCE [LARGE SCALE GENOMIC DNA]</scope>
    <source>
        <strain evidence="10 11">347</strain>
    </source>
</reference>
<evidence type="ECO:0000256" key="6">
    <source>
        <dbReference type="ARBA" id="ARBA00023277"/>
    </source>
</evidence>
<dbReference type="EC" id="1.1.1.49" evidence="7"/>
<dbReference type="SUPFAM" id="SSF51735">
    <property type="entry name" value="NAD(P)-binding Rossmann-fold domains"/>
    <property type="match status" value="1"/>
</dbReference>
<protein>
    <recommendedName>
        <fullName evidence="7">Glucose-6-phosphate 1-dehydrogenase</fullName>
        <shortName evidence="7">G6PD</shortName>
        <ecNumber evidence="7">1.1.1.49</ecNumber>
    </recommendedName>
</protein>
<evidence type="ECO:0000256" key="1">
    <source>
        <dbReference type="ARBA" id="ARBA00004937"/>
    </source>
</evidence>
<evidence type="ECO:0000256" key="2">
    <source>
        <dbReference type="ARBA" id="ARBA00009975"/>
    </source>
</evidence>
<evidence type="ECO:0000256" key="4">
    <source>
        <dbReference type="ARBA" id="ARBA00022857"/>
    </source>
</evidence>
<evidence type="ECO:0000256" key="7">
    <source>
        <dbReference type="HAMAP-Rule" id="MF_00966"/>
    </source>
</evidence>
<organism evidence="10 11">
    <name type="scientific">Nitrospina watsonii</name>
    <dbReference type="NCBI Taxonomy" id="1323948"/>
    <lineage>
        <taxon>Bacteria</taxon>
        <taxon>Pseudomonadati</taxon>
        <taxon>Nitrospinota/Tectimicrobiota group</taxon>
        <taxon>Nitrospinota</taxon>
        <taxon>Nitrospinia</taxon>
        <taxon>Nitrospinales</taxon>
        <taxon>Nitrospinaceae</taxon>
        <taxon>Nitrospina</taxon>
    </lineage>
</organism>
<evidence type="ECO:0000259" key="8">
    <source>
        <dbReference type="Pfam" id="PF00479"/>
    </source>
</evidence>
<dbReference type="PANTHER" id="PTHR23429:SF0">
    <property type="entry name" value="GLUCOSE-6-PHOSPHATE 1-DEHYDROGENASE"/>
    <property type="match status" value="1"/>
</dbReference>
<keyword evidence="11" id="KW-1185">Reference proteome</keyword>
<dbReference type="Pfam" id="PF02781">
    <property type="entry name" value="G6PD_C"/>
    <property type="match status" value="1"/>
</dbReference>
<dbReference type="InterPro" id="IPR022675">
    <property type="entry name" value="G6P_DH_C"/>
</dbReference>
<dbReference type="PROSITE" id="PS00069">
    <property type="entry name" value="G6P_DEHYDROGENASE"/>
    <property type="match status" value="1"/>
</dbReference>
<keyword evidence="4 7" id="KW-0521">NADP</keyword>
<dbReference type="InterPro" id="IPR019796">
    <property type="entry name" value="G6P_DH_AS"/>
</dbReference>
<proteinExistence type="inferred from homology"/>
<dbReference type="PANTHER" id="PTHR23429">
    <property type="entry name" value="GLUCOSE-6-PHOSPHATE 1-DEHYDROGENASE G6PD"/>
    <property type="match status" value="1"/>
</dbReference>
<dbReference type="GO" id="GO:0004345">
    <property type="term" value="F:glucose-6-phosphate dehydrogenase activity"/>
    <property type="evidence" value="ECO:0007669"/>
    <property type="project" value="UniProtKB-EC"/>
</dbReference>
<dbReference type="SUPFAM" id="SSF55347">
    <property type="entry name" value="Glyceraldehyde-3-phosphate dehydrogenase-like, C-terminal domain"/>
    <property type="match status" value="1"/>
</dbReference>
<evidence type="ECO:0000313" key="11">
    <source>
        <dbReference type="Proteomes" id="UP001157733"/>
    </source>
</evidence>
<name>A0ABN8VXB3_9BACT</name>
<sequence length="510" mass="58457">MVQRDNCILVIFGASGDLTRRKLVPALFSLYEKDLLPEKFAVLGVSRTKMTDASFRKTLAEGVEDAEAKPDPDDFRKFAKLLFYLSIDPGEARDYGKLSKRLKKLDESLKTGGNFIYYLSIAPSMYEVIVENLGTAGLQKEKKQDQAYKRIIVEKPFGYDLESGKALNKKLTKVFREPQIYRIDHYLGKETVQNLLVFRFSNGIFEPLWNRNFVDHVEITASETVGVGTRGRYYDSSGALRDMVQNHLLQILGIIAMEPPPSFDSFSVRNETVKVFQSLKPIAEDEVDQYVVRGQYTKSQINGQIIPGYREEEHVDPFSRTETFAAMKVFIENWRWGGVPFYIRTGKRLPTRVTEVVIHFKRTPHILFQHKKDEQAVPNQLIIRIQPDEGILLNFGMKRPGTGFHVEKVSMDFHYSDLGDTSLADAYERLLLDCIQGDPTLFARGDAVESCWRFVDPILNRWQNNPDETIYGYPAGTWGPRQATHLLTQPGLDWHYPCRNLVEDGLFCEL</sequence>
<feature type="active site" description="Proton acceptor" evidence="7">
    <location>
        <position position="247"/>
    </location>
</feature>
<feature type="domain" description="Glucose-6-phosphate dehydrogenase C-terminal" evidence="9">
    <location>
        <begin position="196"/>
        <end position="495"/>
    </location>
</feature>
<gene>
    <name evidence="7 10" type="primary">zwf</name>
    <name evidence="10" type="ORF">NSPWAT_0605</name>
</gene>
<feature type="binding site" evidence="7">
    <location>
        <position position="47"/>
    </location>
    <ligand>
        <name>NADP(+)</name>
        <dbReference type="ChEBI" id="CHEBI:58349"/>
    </ligand>
</feature>
<comment type="similarity">
    <text evidence="2 7">Belongs to the glucose-6-phosphate dehydrogenase family.</text>
</comment>
<evidence type="ECO:0000313" key="10">
    <source>
        <dbReference type="EMBL" id="CAI2717464.1"/>
    </source>
</evidence>
<feature type="domain" description="Glucose-6-phosphate dehydrogenase NAD-binding" evidence="8">
    <location>
        <begin position="10"/>
        <end position="194"/>
    </location>
</feature>
<dbReference type="NCBIfam" id="NF009492">
    <property type="entry name" value="PRK12853.1-3"/>
    <property type="match status" value="1"/>
</dbReference>
<accession>A0ABN8VXB3</accession>
<feature type="binding site" evidence="7">
    <location>
        <position position="223"/>
    </location>
    <ligand>
        <name>substrate</name>
    </ligand>
</feature>
<feature type="binding site" evidence="7">
    <location>
        <position position="155"/>
    </location>
    <ligand>
        <name>NADP(+)</name>
        <dbReference type="ChEBI" id="CHEBI:58349"/>
    </ligand>
</feature>
<dbReference type="RefSeq" id="WP_282010403.1">
    <property type="nucleotide sequence ID" value="NZ_OX336137.1"/>
</dbReference>
<comment type="catalytic activity">
    <reaction evidence="7">
        <text>D-glucose 6-phosphate + NADP(+) = 6-phospho-D-glucono-1,5-lactone + NADPH + H(+)</text>
        <dbReference type="Rhea" id="RHEA:15841"/>
        <dbReference type="ChEBI" id="CHEBI:15378"/>
        <dbReference type="ChEBI" id="CHEBI:57783"/>
        <dbReference type="ChEBI" id="CHEBI:57955"/>
        <dbReference type="ChEBI" id="CHEBI:58349"/>
        <dbReference type="ChEBI" id="CHEBI:61548"/>
        <dbReference type="EC" id="1.1.1.49"/>
    </reaction>
</comment>
<dbReference type="Pfam" id="PF00479">
    <property type="entry name" value="G6PD_N"/>
    <property type="match status" value="1"/>
</dbReference>
<keyword evidence="5 7" id="KW-0560">Oxidoreductase</keyword>
<evidence type="ECO:0000256" key="5">
    <source>
        <dbReference type="ARBA" id="ARBA00023002"/>
    </source>
</evidence>
<dbReference type="NCBIfam" id="TIGR00871">
    <property type="entry name" value="zwf"/>
    <property type="match status" value="1"/>
</dbReference>
<feature type="binding site" evidence="7">
    <location>
        <position position="242"/>
    </location>
    <ligand>
        <name>substrate</name>
    </ligand>
</feature>
<dbReference type="InterPro" id="IPR036291">
    <property type="entry name" value="NAD(P)-bd_dom_sf"/>
</dbReference>
<dbReference type="EMBL" id="OX336137">
    <property type="protein sequence ID" value="CAI2717464.1"/>
    <property type="molecule type" value="Genomic_DNA"/>
</dbReference>